<dbReference type="EMBL" id="JARKIE010000202">
    <property type="protein sequence ID" value="KAJ7667327.1"/>
    <property type="molecule type" value="Genomic_DNA"/>
</dbReference>
<organism evidence="2 3">
    <name type="scientific">Mycena rosella</name>
    <name type="common">Pink bonnet</name>
    <name type="synonym">Agaricus rosellus</name>
    <dbReference type="NCBI Taxonomy" id="1033263"/>
    <lineage>
        <taxon>Eukaryota</taxon>
        <taxon>Fungi</taxon>
        <taxon>Dikarya</taxon>
        <taxon>Basidiomycota</taxon>
        <taxon>Agaricomycotina</taxon>
        <taxon>Agaricomycetes</taxon>
        <taxon>Agaricomycetidae</taxon>
        <taxon>Agaricales</taxon>
        <taxon>Marasmiineae</taxon>
        <taxon>Mycenaceae</taxon>
        <taxon>Mycena</taxon>
    </lineage>
</organism>
<evidence type="ECO:0000313" key="2">
    <source>
        <dbReference type="EMBL" id="KAJ7667327.1"/>
    </source>
</evidence>
<protein>
    <submittedName>
        <fullName evidence="2">Uncharacterized protein</fullName>
    </submittedName>
</protein>
<name>A0AAD7CXW4_MYCRO</name>
<evidence type="ECO:0000256" key="1">
    <source>
        <dbReference type="SAM" id="MobiDB-lite"/>
    </source>
</evidence>
<feature type="compositionally biased region" description="Basic and acidic residues" evidence="1">
    <location>
        <begin position="17"/>
        <end position="30"/>
    </location>
</feature>
<dbReference type="Proteomes" id="UP001221757">
    <property type="component" value="Unassembled WGS sequence"/>
</dbReference>
<feature type="region of interest" description="Disordered" evidence="1">
    <location>
        <begin position="11"/>
        <end position="30"/>
    </location>
</feature>
<dbReference type="AlphaFoldDB" id="A0AAD7CXW4"/>
<comment type="caution">
    <text evidence="2">The sequence shown here is derived from an EMBL/GenBank/DDBJ whole genome shotgun (WGS) entry which is preliminary data.</text>
</comment>
<reference evidence="2" key="1">
    <citation type="submission" date="2023-03" db="EMBL/GenBank/DDBJ databases">
        <title>Massive genome expansion in bonnet fungi (Mycena s.s.) driven by repeated elements and novel gene families across ecological guilds.</title>
        <authorList>
            <consortium name="Lawrence Berkeley National Laboratory"/>
            <person name="Harder C.B."/>
            <person name="Miyauchi S."/>
            <person name="Viragh M."/>
            <person name="Kuo A."/>
            <person name="Thoen E."/>
            <person name="Andreopoulos B."/>
            <person name="Lu D."/>
            <person name="Skrede I."/>
            <person name="Drula E."/>
            <person name="Henrissat B."/>
            <person name="Morin E."/>
            <person name="Kohler A."/>
            <person name="Barry K."/>
            <person name="LaButti K."/>
            <person name="Morin E."/>
            <person name="Salamov A."/>
            <person name="Lipzen A."/>
            <person name="Mereny Z."/>
            <person name="Hegedus B."/>
            <person name="Baldrian P."/>
            <person name="Stursova M."/>
            <person name="Weitz H."/>
            <person name="Taylor A."/>
            <person name="Grigoriev I.V."/>
            <person name="Nagy L.G."/>
            <person name="Martin F."/>
            <person name="Kauserud H."/>
        </authorList>
    </citation>
    <scope>NUCLEOTIDE SEQUENCE</scope>
    <source>
        <strain evidence="2">CBHHK067</strain>
    </source>
</reference>
<accession>A0AAD7CXW4</accession>
<gene>
    <name evidence="2" type="ORF">B0H17DRAFT_1142816</name>
</gene>
<proteinExistence type="predicted"/>
<sequence>MYDHSKIAGFRQVSDAKTQEDRGKMKRPKEVWQKMQELLHKRIALKDALERDKTPKSIRANHAKDIPAGHSQILLQDASRRTFRATCCGVEAAYIPRTRIRVSRCMCGSEVHDLKPPQRVPGAPCNPRRVLRLLATKAVRHMGPEAEARYFLGMWILDNARKNSGALGENFDWMGIVGIARGSKRPVHVVRVLEKSEKMKPRRYTSLLSRRTALLTSNLVTDSVRKSLGGAGRALSPASPCMSDNTRNPHPLPGNIRNKPTPTGTWRPDVLQHKAAVHEERAEGWELQALSTLLMPKELPVIPESSHTHIYKYAWARGSRRARWIATFRSQCAHCLACLRGNPNAEQE</sequence>
<evidence type="ECO:0000313" key="3">
    <source>
        <dbReference type="Proteomes" id="UP001221757"/>
    </source>
</evidence>
<keyword evidence="3" id="KW-1185">Reference proteome</keyword>
<feature type="region of interest" description="Disordered" evidence="1">
    <location>
        <begin position="231"/>
        <end position="267"/>
    </location>
</feature>